<dbReference type="EMBL" id="JACHVS010000001">
    <property type="protein sequence ID" value="MBB2995940.1"/>
    <property type="molecule type" value="Genomic_DNA"/>
</dbReference>
<reference evidence="3 4" key="1">
    <citation type="submission" date="2020-08" db="EMBL/GenBank/DDBJ databases">
        <title>Sequencing the genomes of 1000 actinobacteria strains.</title>
        <authorList>
            <person name="Klenk H.-P."/>
        </authorList>
    </citation>
    <scope>NUCLEOTIDE SEQUENCE [LARGE SCALE GENOMIC DNA]</scope>
    <source>
        <strain evidence="3 4">DSM 22826</strain>
    </source>
</reference>
<dbReference type="AlphaFoldDB" id="A0A839QJB6"/>
<evidence type="ECO:0000313" key="4">
    <source>
        <dbReference type="Proteomes" id="UP000523000"/>
    </source>
</evidence>
<dbReference type="Pfam" id="PF14030">
    <property type="entry name" value="DUF4245"/>
    <property type="match status" value="1"/>
</dbReference>
<evidence type="ECO:0000313" key="3">
    <source>
        <dbReference type="EMBL" id="MBB2995940.1"/>
    </source>
</evidence>
<comment type="caution">
    <text evidence="3">The sequence shown here is derived from an EMBL/GenBank/DDBJ whole genome shotgun (WGS) entry which is preliminary data.</text>
</comment>
<proteinExistence type="predicted"/>
<name>A0A839QJB6_9MICC</name>
<dbReference type="InterPro" id="IPR025339">
    <property type="entry name" value="DUF4245"/>
</dbReference>
<keyword evidence="2" id="KW-1133">Transmembrane helix</keyword>
<keyword evidence="4" id="KW-1185">Reference proteome</keyword>
<feature type="transmembrane region" description="Helical" evidence="2">
    <location>
        <begin position="34"/>
        <end position="52"/>
    </location>
</feature>
<organism evidence="3 4">
    <name type="scientific">Paeniglutamicibacter cryotolerans</name>
    <dbReference type="NCBI Taxonomy" id="670079"/>
    <lineage>
        <taxon>Bacteria</taxon>
        <taxon>Bacillati</taxon>
        <taxon>Actinomycetota</taxon>
        <taxon>Actinomycetes</taxon>
        <taxon>Micrococcales</taxon>
        <taxon>Micrococcaceae</taxon>
        <taxon>Paeniglutamicibacter</taxon>
    </lineage>
</organism>
<gene>
    <name evidence="3" type="ORF">E9229_002131</name>
</gene>
<dbReference type="RefSeq" id="WP_183511131.1">
    <property type="nucleotide sequence ID" value="NZ_BAABGK010000042.1"/>
</dbReference>
<dbReference type="Proteomes" id="UP000523000">
    <property type="component" value="Unassembled WGS sequence"/>
</dbReference>
<keyword evidence="2" id="KW-0812">Transmembrane</keyword>
<sequence length="200" mass="21162">MTNLPQTPESAPEALPKPVLTPSQAKRANQTVKGMFISVLLTVIIAVVVIALNPASKTDGYRPDINVSVTAQEAAAAADFTPLAPAVPEGWYANFARWISAGVDGIAYWEIGYVTPEQKFVWFRQTADANAVWLAQITDSAAITGTTEIGGATWEVRTKGKDTTYILKRGRSTVLLSSKSGTNVLEEMAAIVAAGLPAAG</sequence>
<evidence type="ECO:0000256" key="2">
    <source>
        <dbReference type="SAM" id="Phobius"/>
    </source>
</evidence>
<protein>
    <recommendedName>
        <fullName evidence="5">DUF4245 domain-containing protein</fullName>
    </recommendedName>
</protein>
<keyword evidence="2" id="KW-0472">Membrane</keyword>
<evidence type="ECO:0008006" key="5">
    <source>
        <dbReference type="Google" id="ProtNLM"/>
    </source>
</evidence>
<feature type="region of interest" description="Disordered" evidence="1">
    <location>
        <begin position="1"/>
        <end position="20"/>
    </location>
</feature>
<evidence type="ECO:0000256" key="1">
    <source>
        <dbReference type="SAM" id="MobiDB-lite"/>
    </source>
</evidence>
<accession>A0A839QJB6</accession>